<proteinExistence type="predicted"/>
<dbReference type="Proteomes" id="UP000199135">
    <property type="component" value="Unassembled WGS sequence"/>
</dbReference>
<dbReference type="InterPro" id="IPR036388">
    <property type="entry name" value="WH-like_DNA-bd_sf"/>
</dbReference>
<name>A0A1H6HY38_9ACTN</name>
<dbReference type="PANTHER" id="PTHR48111">
    <property type="entry name" value="REGULATOR OF RPOS"/>
    <property type="match status" value="1"/>
</dbReference>
<evidence type="ECO:0000313" key="9">
    <source>
        <dbReference type="Proteomes" id="UP000199135"/>
    </source>
</evidence>
<evidence type="ECO:0000256" key="5">
    <source>
        <dbReference type="PROSITE-ProRule" id="PRU01091"/>
    </source>
</evidence>
<dbReference type="Pfam" id="PF00072">
    <property type="entry name" value="Response_reg"/>
    <property type="match status" value="1"/>
</dbReference>
<dbReference type="InterPro" id="IPR011006">
    <property type="entry name" value="CheY-like_superfamily"/>
</dbReference>
<keyword evidence="9" id="KW-1185">Reference proteome</keyword>
<evidence type="ECO:0000259" key="6">
    <source>
        <dbReference type="PROSITE" id="PS50110"/>
    </source>
</evidence>
<evidence type="ECO:0000256" key="1">
    <source>
        <dbReference type="ARBA" id="ARBA00023015"/>
    </source>
</evidence>
<dbReference type="SMART" id="SM00448">
    <property type="entry name" value="REC"/>
    <property type="match status" value="1"/>
</dbReference>
<dbReference type="InterPro" id="IPR001789">
    <property type="entry name" value="Sig_transdc_resp-reg_receiver"/>
</dbReference>
<gene>
    <name evidence="8" type="ORF">SAMN05216447_101289</name>
</gene>
<comment type="caution">
    <text evidence="8">The sequence shown here is derived from an EMBL/GenBank/DDBJ whole genome shotgun (WGS) entry which is preliminary data.</text>
</comment>
<protein>
    <submittedName>
        <fullName evidence="8">Two-component system, OmpR family, response regulator MprA</fullName>
    </submittedName>
</protein>
<dbReference type="PROSITE" id="PS51755">
    <property type="entry name" value="OMPR_PHOB"/>
    <property type="match status" value="1"/>
</dbReference>
<dbReference type="Pfam" id="PF00486">
    <property type="entry name" value="Trans_reg_C"/>
    <property type="match status" value="1"/>
</dbReference>
<dbReference type="InterPro" id="IPR039420">
    <property type="entry name" value="WalR-like"/>
</dbReference>
<feature type="domain" description="OmpR/PhoB-type" evidence="7">
    <location>
        <begin position="127"/>
        <end position="225"/>
    </location>
</feature>
<dbReference type="Gene3D" id="6.10.250.690">
    <property type="match status" value="1"/>
</dbReference>
<dbReference type="EMBL" id="FNWT01000001">
    <property type="protein sequence ID" value="SEH39061.1"/>
    <property type="molecule type" value="Genomic_DNA"/>
</dbReference>
<reference evidence="8 9" key="1">
    <citation type="submission" date="2016-10" db="EMBL/GenBank/DDBJ databases">
        <authorList>
            <person name="Varghese N."/>
            <person name="Submissions S."/>
        </authorList>
    </citation>
    <scope>NUCLEOTIDE SEQUENCE [LARGE SCALE GENOMIC DNA]</scope>
    <source>
        <strain evidence="8 9">WCP15</strain>
    </source>
</reference>
<dbReference type="PROSITE" id="PS50110">
    <property type="entry name" value="RESPONSE_REGULATORY"/>
    <property type="match status" value="1"/>
</dbReference>
<organism evidence="8 9">
    <name type="scientific">Parafannyhessea umbonata</name>
    <dbReference type="NCBI Taxonomy" id="604330"/>
    <lineage>
        <taxon>Bacteria</taxon>
        <taxon>Bacillati</taxon>
        <taxon>Actinomycetota</taxon>
        <taxon>Coriobacteriia</taxon>
        <taxon>Coriobacteriales</taxon>
        <taxon>Atopobiaceae</taxon>
        <taxon>Parafannyhessea</taxon>
    </lineage>
</organism>
<evidence type="ECO:0000256" key="4">
    <source>
        <dbReference type="PROSITE-ProRule" id="PRU00169"/>
    </source>
</evidence>
<dbReference type="RefSeq" id="WP_159443961.1">
    <property type="nucleotide sequence ID" value="NZ_FNWT01000001.1"/>
</dbReference>
<dbReference type="Gene3D" id="1.10.10.10">
    <property type="entry name" value="Winged helix-like DNA-binding domain superfamily/Winged helix DNA-binding domain"/>
    <property type="match status" value="1"/>
</dbReference>
<dbReference type="SUPFAM" id="SSF46894">
    <property type="entry name" value="C-terminal effector domain of the bipartite response regulators"/>
    <property type="match status" value="1"/>
</dbReference>
<feature type="modified residue" description="4-aspartylphosphate" evidence="4">
    <location>
        <position position="54"/>
    </location>
</feature>
<dbReference type="Gene3D" id="3.40.50.2300">
    <property type="match status" value="1"/>
</dbReference>
<dbReference type="InterPro" id="IPR016032">
    <property type="entry name" value="Sig_transdc_resp-reg_C-effctor"/>
</dbReference>
<keyword evidence="3" id="KW-0804">Transcription</keyword>
<evidence type="ECO:0000256" key="2">
    <source>
        <dbReference type="ARBA" id="ARBA00023125"/>
    </source>
</evidence>
<feature type="domain" description="Response regulatory" evidence="6">
    <location>
        <begin position="5"/>
        <end position="119"/>
    </location>
</feature>
<dbReference type="SMART" id="SM00862">
    <property type="entry name" value="Trans_reg_C"/>
    <property type="match status" value="1"/>
</dbReference>
<sequence>MEPMRLLLAEDEAELSRALCAILAHAGYEVDAAADGEEALYKLDCQSYDLAILDIMMPKVDGLTVLRTLRQKGRDLPVMMLTARAEIDDRVTGLDAGANDYLVKPFAAKELLARIRAITHTSPGAVRKRPAFGDLRLDEGDSLLLCGVANESLTANELKVAAILFAHGSGLTTLEQLRREVWGVLSDTESSAIYVTVSNLRKKVRSLGSTVDIVTARGLGYRLSAPEGDDHAQ</sequence>
<dbReference type="CDD" id="cd00383">
    <property type="entry name" value="trans_reg_C"/>
    <property type="match status" value="1"/>
</dbReference>
<keyword evidence="2 5" id="KW-0238">DNA-binding</keyword>
<dbReference type="PANTHER" id="PTHR48111:SF67">
    <property type="entry name" value="TRANSCRIPTIONAL REGULATORY PROTEIN TCTD"/>
    <property type="match status" value="1"/>
</dbReference>
<dbReference type="SUPFAM" id="SSF52172">
    <property type="entry name" value="CheY-like"/>
    <property type="match status" value="1"/>
</dbReference>
<dbReference type="InterPro" id="IPR001867">
    <property type="entry name" value="OmpR/PhoB-type_DNA-bd"/>
</dbReference>
<keyword evidence="1" id="KW-0805">Transcription regulation</keyword>
<accession>A0A1H6HY38</accession>
<evidence type="ECO:0000313" key="8">
    <source>
        <dbReference type="EMBL" id="SEH39061.1"/>
    </source>
</evidence>
<feature type="DNA-binding region" description="OmpR/PhoB-type" evidence="5">
    <location>
        <begin position="127"/>
        <end position="225"/>
    </location>
</feature>
<keyword evidence="4" id="KW-0597">Phosphoprotein</keyword>
<evidence type="ECO:0000259" key="7">
    <source>
        <dbReference type="PROSITE" id="PS51755"/>
    </source>
</evidence>
<evidence type="ECO:0000256" key="3">
    <source>
        <dbReference type="ARBA" id="ARBA00023163"/>
    </source>
</evidence>